<gene>
    <name evidence="2" type="ORF">BBBOND_0312130</name>
</gene>
<feature type="compositionally biased region" description="Polar residues" evidence="1">
    <location>
        <begin position="1"/>
        <end position="14"/>
    </location>
</feature>
<feature type="region of interest" description="Disordered" evidence="1">
    <location>
        <begin position="1"/>
        <end position="63"/>
    </location>
</feature>
<dbReference type="Proteomes" id="UP000033188">
    <property type="component" value="Chromosome 3"/>
</dbReference>
<evidence type="ECO:0000256" key="1">
    <source>
        <dbReference type="SAM" id="MobiDB-lite"/>
    </source>
</evidence>
<organism evidence="2 3">
    <name type="scientific">Babesia bigemina</name>
    <dbReference type="NCBI Taxonomy" id="5866"/>
    <lineage>
        <taxon>Eukaryota</taxon>
        <taxon>Sar</taxon>
        <taxon>Alveolata</taxon>
        <taxon>Apicomplexa</taxon>
        <taxon>Aconoidasida</taxon>
        <taxon>Piroplasmida</taxon>
        <taxon>Babesiidae</taxon>
        <taxon>Babesia</taxon>
    </lineage>
</organism>
<dbReference type="GeneID" id="24565851"/>
<dbReference type="AlphaFoldDB" id="A0A061DEH9"/>
<dbReference type="VEuPathDB" id="PiroplasmaDB:BBBOND_0312130"/>
<protein>
    <submittedName>
        <fullName evidence="2">Uncharacterized protein</fullName>
    </submittedName>
</protein>
<sequence>MDESSKVTPLTNLLSKPRSALGDKGTKRKGDTKKYLMVRKASATSLDPQPITCPLPSADNIKD</sequence>
<proteinExistence type="predicted"/>
<dbReference type="KEGG" id="bbig:BBBOND_0312130"/>
<keyword evidence="3" id="KW-1185">Reference proteome</keyword>
<reference evidence="3" key="1">
    <citation type="journal article" date="2014" name="Nucleic Acids Res.">
        <title>The evolutionary dynamics of variant antigen genes in Babesia reveal a history of genomic innovation underlying host-parasite interaction.</title>
        <authorList>
            <person name="Jackson A.P."/>
            <person name="Otto T.D."/>
            <person name="Darby A."/>
            <person name="Ramaprasad A."/>
            <person name="Xia D."/>
            <person name="Echaide I.E."/>
            <person name="Farber M."/>
            <person name="Gahlot S."/>
            <person name="Gamble J."/>
            <person name="Gupta D."/>
            <person name="Gupta Y."/>
            <person name="Jackson L."/>
            <person name="Malandrin L."/>
            <person name="Malas T.B."/>
            <person name="Moussa E."/>
            <person name="Nair M."/>
            <person name="Reid A.J."/>
            <person name="Sanders M."/>
            <person name="Sharma J."/>
            <person name="Tracey A."/>
            <person name="Quail M.A."/>
            <person name="Weir W."/>
            <person name="Wastling J.M."/>
            <person name="Hall N."/>
            <person name="Willadsen P."/>
            <person name="Lingelbach K."/>
            <person name="Shiels B."/>
            <person name="Tait A."/>
            <person name="Berriman M."/>
            <person name="Allred D.R."/>
            <person name="Pain A."/>
        </authorList>
    </citation>
    <scope>NUCLEOTIDE SEQUENCE [LARGE SCALE GENOMIC DNA]</scope>
    <source>
        <strain evidence="3">Bond</strain>
    </source>
</reference>
<feature type="compositionally biased region" description="Basic and acidic residues" evidence="1">
    <location>
        <begin position="24"/>
        <end position="34"/>
    </location>
</feature>
<evidence type="ECO:0000313" key="2">
    <source>
        <dbReference type="EMBL" id="CDR97310.1"/>
    </source>
</evidence>
<dbReference type="RefSeq" id="XP_012769496.1">
    <property type="nucleotide sequence ID" value="XM_012914042.1"/>
</dbReference>
<dbReference type="EMBL" id="LK391709">
    <property type="protein sequence ID" value="CDR97310.1"/>
    <property type="molecule type" value="Genomic_DNA"/>
</dbReference>
<evidence type="ECO:0000313" key="3">
    <source>
        <dbReference type="Proteomes" id="UP000033188"/>
    </source>
</evidence>
<accession>A0A061DEH9</accession>
<name>A0A061DEH9_BABBI</name>